<gene>
    <name evidence="3" type="ORF">AVDCRST_MAG31-1393</name>
</gene>
<sequence>MIGAGIFVVQLARAAGRSGREPFLAALLAFLLPAAGPCFTTALIAPSPSFDALHARLLAAEAATGSPLAALRNQAMLLEALGSDGLRVGGGISAMPSVHNALAVLFALAAFQLNRAAGWALAAYAGLIWLGSVHLGWHYAVDGLVAAALTAGLWRVAGRIADRLERPLLPLPPRAATA</sequence>
<feature type="transmembrane region" description="Helical" evidence="1">
    <location>
        <begin position="24"/>
        <end position="45"/>
    </location>
</feature>
<accession>A0A6J4TAA6</accession>
<keyword evidence="1" id="KW-0472">Membrane</keyword>
<protein>
    <recommendedName>
        <fullName evidence="2">Inositolphosphotransferase Aur1/Ipt1 domain-containing protein</fullName>
    </recommendedName>
</protein>
<feature type="domain" description="Inositolphosphotransferase Aur1/Ipt1" evidence="2">
    <location>
        <begin position="24"/>
        <end position="152"/>
    </location>
</feature>
<keyword evidence="1" id="KW-1133">Transmembrane helix</keyword>
<dbReference type="Gene3D" id="1.20.144.10">
    <property type="entry name" value="Phosphatidic acid phosphatase type 2/haloperoxidase"/>
    <property type="match status" value="1"/>
</dbReference>
<dbReference type="Pfam" id="PF14378">
    <property type="entry name" value="PAP2_3"/>
    <property type="match status" value="1"/>
</dbReference>
<feature type="transmembrane region" description="Helical" evidence="1">
    <location>
        <begin position="102"/>
        <end position="130"/>
    </location>
</feature>
<dbReference type="InterPro" id="IPR026841">
    <property type="entry name" value="Aur1/Ipt1"/>
</dbReference>
<name>A0A6J4TAA6_9SPHN</name>
<proteinExistence type="predicted"/>
<evidence type="ECO:0000256" key="1">
    <source>
        <dbReference type="SAM" id="Phobius"/>
    </source>
</evidence>
<evidence type="ECO:0000259" key="2">
    <source>
        <dbReference type="Pfam" id="PF14378"/>
    </source>
</evidence>
<keyword evidence="1" id="KW-0812">Transmembrane</keyword>
<reference evidence="3" key="1">
    <citation type="submission" date="2020-02" db="EMBL/GenBank/DDBJ databases">
        <authorList>
            <person name="Meier V. D."/>
        </authorList>
    </citation>
    <scope>NUCLEOTIDE SEQUENCE</scope>
    <source>
        <strain evidence="3">AVDCRST_MAG31</strain>
    </source>
</reference>
<dbReference type="AlphaFoldDB" id="A0A6J4TAA6"/>
<dbReference type="RefSeq" id="WP_294169316.1">
    <property type="nucleotide sequence ID" value="NZ_CADCWA010000096.1"/>
</dbReference>
<evidence type="ECO:0000313" key="3">
    <source>
        <dbReference type="EMBL" id="CAA9517676.1"/>
    </source>
</evidence>
<dbReference type="EMBL" id="CADCWA010000096">
    <property type="protein sequence ID" value="CAA9517676.1"/>
    <property type="molecule type" value="Genomic_DNA"/>
</dbReference>
<dbReference type="GO" id="GO:0016020">
    <property type="term" value="C:membrane"/>
    <property type="evidence" value="ECO:0007669"/>
    <property type="project" value="UniProtKB-SubCell"/>
</dbReference>
<organism evidence="3">
    <name type="scientific">uncultured Sphingomonas sp</name>
    <dbReference type="NCBI Taxonomy" id="158754"/>
    <lineage>
        <taxon>Bacteria</taxon>
        <taxon>Pseudomonadati</taxon>
        <taxon>Pseudomonadota</taxon>
        <taxon>Alphaproteobacteria</taxon>
        <taxon>Sphingomonadales</taxon>
        <taxon>Sphingomonadaceae</taxon>
        <taxon>Sphingomonas</taxon>
        <taxon>environmental samples</taxon>
    </lineage>
</organism>